<dbReference type="Pfam" id="PF20240">
    <property type="entry name" value="DUF6597"/>
    <property type="match status" value="1"/>
</dbReference>
<dbReference type="Proteomes" id="UP000475214">
    <property type="component" value="Unassembled WGS sequence"/>
</dbReference>
<reference evidence="6 7" key="1">
    <citation type="submission" date="2020-02" db="EMBL/GenBank/DDBJ databases">
        <authorList>
            <person name="Li X.-J."/>
            <person name="Han X.-M."/>
        </authorList>
    </citation>
    <scope>NUCLEOTIDE SEQUENCE [LARGE SCALE GENOMIC DNA]</scope>
    <source>
        <strain evidence="6 7">CCTCC AB 2017055</strain>
    </source>
</reference>
<feature type="compositionally biased region" description="Polar residues" evidence="4">
    <location>
        <begin position="248"/>
        <end position="258"/>
    </location>
</feature>
<evidence type="ECO:0000313" key="6">
    <source>
        <dbReference type="EMBL" id="NEE04443.1"/>
    </source>
</evidence>
<comment type="caution">
    <text evidence="6">The sequence shown here is derived from an EMBL/GenBank/DDBJ whole genome shotgun (WGS) entry which is preliminary data.</text>
</comment>
<evidence type="ECO:0000256" key="3">
    <source>
        <dbReference type="ARBA" id="ARBA00023163"/>
    </source>
</evidence>
<dbReference type="GO" id="GO:0043565">
    <property type="term" value="F:sequence-specific DNA binding"/>
    <property type="evidence" value="ECO:0007669"/>
    <property type="project" value="InterPro"/>
</dbReference>
<dbReference type="GO" id="GO:0003700">
    <property type="term" value="F:DNA-binding transcription factor activity"/>
    <property type="evidence" value="ECO:0007669"/>
    <property type="project" value="InterPro"/>
</dbReference>
<dbReference type="PROSITE" id="PS01124">
    <property type="entry name" value="HTH_ARAC_FAMILY_2"/>
    <property type="match status" value="1"/>
</dbReference>
<dbReference type="PANTHER" id="PTHR46796:SF15">
    <property type="entry name" value="BLL1074 PROTEIN"/>
    <property type="match status" value="1"/>
</dbReference>
<dbReference type="InterPro" id="IPR046532">
    <property type="entry name" value="DUF6597"/>
</dbReference>
<keyword evidence="7" id="KW-1185">Reference proteome</keyword>
<dbReference type="AlphaFoldDB" id="A0A6L9SH59"/>
<sequence>MYREWPSVVEHTVVWTARAEGRREDRMVLPDGCMDLLWLDGELVIAGPDTAAYHTTWTPSVYVGLRFAAGVGPCVIGVPAREVRDQRVPLAQIWPSAEVRRLSERLGQAAHPPSRILEKVVLDRLADGARPDPVAEFAVEMLGRGMSVESVADAVGFSERQLRRRSLDAFGYGPKTLARIIRLNRALDLGRLGRQPAEAALVAGYSDQAHLARDVKALTGTTFTSLVSDAANEVPGAGQASSDGRAANRSTSLPSGSLTEAYRWPQKASHGSRSPG</sequence>
<keyword evidence="2" id="KW-0238">DNA-binding</keyword>
<accession>A0A6L9SH59</accession>
<keyword evidence="3" id="KW-0804">Transcription</keyword>
<evidence type="ECO:0000256" key="4">
    <source>
        <dbReference type="SAM" id="MobiDB-lite"/>
    </source>
</evidence>
<proteinExistence type="predicted"/>
<evidence type="ECO:0000313" key="7">
    <source>
        <dbReference type="Proteomes" id="UP000475214"/>
    </source>
</evidence>
<dbReference type="Gene3D" id="1.10.10.60">
    <property type="entry name" value="Homeodomain-like"/>
    <property type="match status" value="1"/>
</dbReference>
<evidence type="ECO:0000259" key="5">
    <source>
        <dbReference type="PROSITE" id="PS01124"/>
    </source>
</evidence>
<protein>
    <submittedName>
        <fullName evidence="6">Helix-turn-helix transcriptional regulator</fullName>
    </submittedName>
</protein>
<dbReference type="InterPro" id="IPR050204">
    <property type="entry name" value="AraC_XylS_family_regulators"/>
</dbReference>
<organism evidence="6 7">
    <name type="scientific">Phytoactinopolyspora halotolerans</name>
    <dbReference type="NCBI Taxonomy" id="1981512"/>
    <lineage>
        <taxon>Bacteria</taxon>
        <taxon>Bacillati</taxon>
        <taxon>Actinomycetota</taxon>
        <taxon>Actinomycetes</taxon>
        <taxon>Jiangellales</taxon>
        <taxon>Jiangellaceae</taxon>
        <taxon>Phytoactinopolyspora</taxon>
    </lineage>
</organism>
<evidence type="ECO:0000256" key="2">
    <source>
        <dbReference type="ARBA" id="ARBA00023125"/>
    </source>
</evidence>
<dbReference type="SMART" id="SM00342">
    <property type="entry name" value="HTH_ARAC"/>
    <property type="match status" value="1"/>
</dbReference>
<dbReference type="InterPro" id="IPR018060">
    <property type="entry name" value="HTH_AraC"/>
</dbReference>
<feature type="region of interest" description="Disordered" evidence="4">
    <location>
        <begin position="234"/>
        <end position="276"/>
    </location>
</feature>
<dbReference type="EMBL" id="JAAGOA010000034">
    <property type="protein sequence ID" value="NEE04443.1"/>
    <property type="molecule type" value="Genomic_DNA"/>
</dbReference>
<dbReference type="Pfam" id="PF12833">
    <property type="entry name" value="HTH_18"/>
    <property type="match status" value="1"/>
</dbReference>
<keyword evidence="1" id="KW-0805">Transcription regulation</keyword>
<dbReference type="PANTHER" id="PTHR46796">
    <property type="entry name" value="HTH-TYPE TRANSCRIPTIONAL ACTIVATOR RHAS-RELATED"/>
    <property type="match status" value="1"/>
</dbReference>
<feature type="domain" description="HTH araC/xylS-type" evidence="5">
    <location>
        <begin position="132"/>
        <end position="229"/>
    </location>
</feature>
<name>A0A6L9SH59_9ACTN</name>
<gene>
    <name evidence="6" type="ORF">G1H10_30175</name>
</gene>
<evidence type="ECO:0000256" key="1">
    <source>
        <dbReference type="ARBA" id="ARBA00023015"/>
    </source>
</evidence>
<dbReference type="RefSeq" id="WP_163744976.1">
    <property type="nucleotide sequence ID" value="NZ_JAAGOA010000034.1"/>
</dbReference>